<keyword evidence="4" id="KW-1185">Reference proteome</keyword>
<evidence type="ECO:0000313" key="4">
    <source>
        <dbReference type="Proteomes" id="UP000619293"/>
    </source>
</evidence>
<name>A0A8J3JU62_9ACTN</name>
<keyword evidence="2" id="KW-0812">Transmembrane</keyword>
<feature type="transmembrane region" description="Helical" evidence="2">
    <location>
        <begin position="47"/>
        <end position="73"/>
    </location>
</feature>
<protein>
    <submittedName>
        <fullName evidence="3">Uncharacterized protein</fullName>
    </submittedName>
</protein>
<comment type="caution">
    <text evidence="3">The sequence shown here is derived from an EMBL/GenBank/DDBJ whole genome shotgun (WGS) entry which is preliminary data.</text>
</comment>
<proteinExistence type="predicted"/>
<dbReference type="EMBL" id="BONG01000001">
    <property type="protein sequence ID" value="GIF87061.1"/>
    <property type="molecule type" value="Genomic_DNA"/>
</dbReference>
<feature type="compositionally biased region" description="Pro residues" evidence="1">
    <location>
        <begin position="8"/>
        <end position="17"/>
    </location>
</feature>
<feature type="transmembrane region" description="Helical" evidence="2">
    <location>
        <begin position="126"/>
        <end position="148"/>
    </location>
</feature>
<evidence type="ECO:0000256" key="1">
    <source>
        <dbReference type="SAM" id="MobiDB-lite"/>
    </source>
</evidence>
<organism evidence="3 4">
    <name type="scientific">Catellatospora chokoriensis</name>
    <dbReference type="NCBI Taxonomy" id="310353"/>
    <lineage>
        <taxon>Bacteria</taxon>
        <taxon>Bacillati</taxon>
        <taxon>Actinomycetota</taxon>
        <taxon>Actinomycetes</taxon>
        <taxon>Micromonosporales</taxon>
        <taxon>Micromonosporaceae</taxon>
        <taxon>Catellatospora</taxon>
    </lineage>
</organism>
<feature type="transmembrane region" description="Helical" evidence="2">
    <location>
        <begin position="88"/>
        <end position="114"/>
    </location>
</feature>
<reference evidence="3 4" key="1">
    <citation type="submission" date="2021-01" db="EMBL/GenBank/DDBJ databases">
        <title>Whole genome shotgun sequence of Catellatospora chokoriensis NBRC 107358.</title>
        <authorList>
            <person name="Komaki H."/>
            <person name="Tamura T."/>
        </authorList>
    </citation>
    <scope>NUCLEOTIDE SEQUENCE [LARGE SCALE GENOMIC DNA]</scope>
    <source>
        <strain evidence="3 4">NBRC 107358</strain>
    </source>
</reference>
<feature type="region of interest" description="Disordered" evidence="1">
    <location>
        <begin position="1"/>
        <end position="39"/>
    </location>
</feature>
<dbReference type="RefSeq" id="WP_191842287.1">
    <property type="nucleotide sequence ID" value="NZ_BAAALB010000048.1"/>
</dbReference>
<sequence>MSDNPYRAPTPPAPPAASAPAAPAVAAWSDPSLDAPPPPRRQVEAGLVWRGIFTMLGAHALTMLAGLLAGLLFGQQTGSGPMSDGGHAYVFVVVGVFAQFILGIVALVTGIGGIIGKDGGKGSGILIGWVAGIPASLIVGIVITATLANA</sequence>
<dbReference type="Proteomes" id="UP000619293">
    <property type="component" value="Unassembled WGS sequence"/>
</dbReference>
<evidence type="ECO:0000313" key="3">
    <source>
        <dbReference type="EMBL" id="GIF87061.1"/>
    </source>
</evidence>
<evidence type="ECO:0000256" key="2">
    <source>
        <dbReference type="SAM" id="Phobius"/>
    </source>
</evidence>
<gene>
    <name evidence="3" type="ORF">Cch02nite_05050</name>
</gene>
<accession>A0A8J3JU62</accession>
<keyword evidence="2" id="KW-0472">Membrane</keyword>
<dbReference type="AlphaFoldDB" id="A0A8J3JU62"/>
<feature type="compositionally biased region" description="Low complexity" evidence="1">
    <location>
        <begin position="18"/>
        <end position="27"/>
    </location>
</feature>
<keyword evidence="2" id="KW-1133">Transmembrane helix</keyword>